<evidence type="ECO:0000313" key="1">
    <source>
        <dbReference type="EMBL" id="KAA8907238.1"/>
    </source>
</evidence>
<dbReference type="AlphaFoldDB" id="A0A642UXI0"/>
<dbReference type="VEuPathDB" id="FungiDB:TRICI_005014"/>
<keyword evidence="2" id="KW-1185">Reference proteome</keyword>
<dbReference type="EMBL" id="SWFS01000382">
    <property type="protein sequence ID" value="KAA8907238.1"/>
    <property type="molecule type" value="Genomic_DNA"/>
</dbReference>
<dbReference type="OrthoDB" id="4058511at2759"/>
<protein>
    <submittedName>
        <fullName evidence="1">Uncharacterized protein</fullName>
    </submittedName>
</protein>
<proteinExistence type="predicted"/>
<accession>A0A642UXI0</accession>
<sequence length="224" mass="25094">MTKQPWAPSFKFSLSLVAATFTGVSSYGAYKVGYCHETVFLPLWFCSRERTPMKSEIDREIFIDEIKTRLHDRLSVDEELHFLLGVPVTLQESDKDSFKIFIRSSEPGIKGIEVDPSWQMSLTARPFAATSGIDRLLQPFTPGQADSEDAMTDPKNSEKIPYYEAVVLGSVRLSAIKAPHVIATLDFKAVRALDHPKATPKFIAGVVTLTDKESGDILITRRLW</sequence>
<comment type="caution">
    <text evidence="1">The sequence shown here is derived from an EMBL/GenBank/DDBJ whole genome shotgun (WGS) entry which is preliminary data.</text>
</comment>
<gene>
    <name evidence="1" type="ORF">TRICI_005014</name>
</gene>
<evidence type="ECO:0000313" key="2">
    <source>
        <dbReference type="Proteomes" id="UP000761534"/>
    </source>
</evidence>
<reference evidence="1" key="1">
    <citation type="journal article" date="2019" name="G3 (Bethesda)">
        <title>Genome Assemblies of Two Rare Opportunistic Yeast Pathogens: Diutina rugosa (syn. Candida rugosa) and Trichomonascus ciferrii (syn. Candida ciferrii).</title>
        <authorList>
            <person name="Mixao V."/>
            <person name="Saus E."/>
            <person name="Hansen A.P."/>
            <person name="Lass-Florl C."/>
            <person name="Gabaldon T."/>
        </authorList>
    </citation>
    <scope>NUCLEOTIDE SEQUENCE</scope>
    <source>
        <strain evidence="1">CBS 4856</strain>
    </source>
</reference>
<organism evidence="1 2">
    <name type="scientific">Trichomonascus ciferrii</name>
    <dbReference type="NCBI Taxonomy" id="44093"/>
    <lineage>
        <taxon>Eukaryota</taxon>
        <taxon>Fungi</taxon>
        <taxon>Dikarya</taxon>
        <taxon>Ascomycota</taxon>
        <taxon>Saccharomycotina</taxon>
        <taxon>Dipodascomycetes</taxon>
        <taxon>Dipodascales</taxon>
        <taxon>Trichomonascaceae</taxon>
        <taxon>Trichomonascus</taxon>
        <taxon>Trichomonascus ciferrii complex</taxon>
    </lineage>
</organism>
<dbReference type="Proteomes" id="UP000761534">
    <property type="component" value="Unassembled WGS sequence"/>
</dbReference>
<name>A0A642UXI0_9ASCO</name>